<dbReference type="OrthoDB" id="5813613at2759"/>
<keyword evidence="5" id="KW-0527">Neuropeptide</keyword>
<feature type="chain" id="PRO_5035439473" evidence="7">
    <location>
        <begin position="24"/>
        <end position="233"/>
    </location>
</feature>
<dbReference type="AlphaFoldDB" id="A0A8K0CZL9"/>
<evidence type="ECO:0000313" key="8">
    <source>
        <dbReference type="EMBL" id="KAF2896544.1"/>
    </source>
</evidence>
<reference evidence="8" key="1">
    <citation type="submission" date="2019-08" db="EMBL/GenBank/DDBJ databases">
        <title>The genome of the North American firefly Photinus pyralis.</title>
        <authorList>
            <consortium name="Photinus pyralis genome working group"/>
            <person name="Fallon T.R."/>
            <person name="Sander Lower S.E."/>
            <person name="Weng J.-K."/>
        </authorList>
    </citation>
    <scope>NUCLEOTIDE SEQUENCE</scope>
    <source>
        <strain evidence="8">TRF0915ILg1</strain>
        <tissue evidence="8">Whole body</tissue>
    </source>
</reference>
<organism evidence="8 9">
    <name type="scientific">Ignelater luminosus</name>
    <name type="common">Cucubano</name>
    <name type="synonym">Pyrophorus luminosus</name>
    <dbReference type="NCBI Taxonomy" id="2038154"/>
    <lineage>
        <taxon>Eukaryota</taxon>
        <taxon>Metazoa</taxon>
        <taxon>Ecdysozoa</taxon>
        <taxon>Arthropoda</taxon>
        <taxon>Hexapoda</taxon>
        <taxon>Insecta</taxon>
        <taxon>Pterygota</taxon>
        <taxon>Neoptera</taxon>
        <taxon>Endopterygota</taxon>
        <taxon>Coleoptera</taxon>
        <taxon>Polyphaga</taxon>
        <taxon>Elateriformia</taxon>
        <taxon>Elateroidea</taxon>
        <taxon>Elateridae</taxon>
        <taxon>Agrypninae</taxon>
        <taxon>Pyrophorini</taxon>
        <taxon>Ignelater</taxon>
    </lineage>
</organism>
<proteinExistence type="inferred from homology"/>
<evidence type="ECO:0000256" key="4">
    <source>
        <dbReference type="ARBA" id="ARBA00022815"/>
    </source>
</evidence>
<dbReference type="GO" id="GO:0007218">
    <property type="term" value="P:neuropeptide signaling pathway"/>
    <property type="evidence" value="ECO:0007669"/>
    <property type="project" value="UniProtKB-KW"/>
</dbReference>
<feature type="region of interest" description="Disordered" evidence="6">
    <location>
        <begin position="129"/>
        <end position="160"/>
    </location>
</feature>
<dbReference type="Pfam" id="PF01581">
    <property type="entry name" value="FARP"/>
    <property type="match status" value="4"/>
</dbReference>
<evidence type="ECO:0000313" key="9">
    <source>
        <dbReference type="Proteomes" id="UP000801492"/>
    </source>
</evidence>
<keyword evidence="4" id="KW-0027">Amidation</keyword>
<keyword evidence="3" id="KW-0964">Secreted</keyword>
<keyword evidence="9" id="KW-1185">Reference proteome</keyword>
<dbReference type="InterPro" id="IPR002544">
    <property type="entry name" value="FMRFamid-related_peptide-like"/>
</dbReference>
<evidence type="ECO:0000256" key="3">
    <source>
        <dbReference type="ARBA" id="ARBA00022525"/>
    </source>
</evidence>
<feature type="signal peptide" evidence="7">
    <location>
        <begin position="1"/>
        <end position="23"/>
    </location>
</feature>
<dbReference type="EMBL" id="VTPC01004948">
    <property type="protein sequence ID" value="KAF2896544.1"/>
    <property type="molecule type" value="Genomic_DNA"/>
</dbReference>
<evidence type="ECO:0000256" key="6">
    <source>
        <dbReference type="SAM" id="MobiDB-lite"/>
    </source>
</evidence>
<comment type="subcellular location">
    <subcellularLocation>
        <location evidence="1">Secreted</location>
    </subcellularLocation>
</comment>
<dbReference type="InterPro" id="IPR051041">
    <property type="entry name" value="FMRFamide-related_np"/>
</dbReference>
<evidence type="ECO:0000256" key="7">
    <source>
        <dbReference type="SAM" id="SignalP"/>
    </source>
</evidence>
<dbReference type="PANTHER" id="PTHR20986">
    <property type="entry name" value="FMRFAMIDE-RELATED PEPTIDES"/>
    <property type="match status" value="1"/>
</dbReference>
<feature type="compositionally biased region" description="Basic and acidic residues" evidence="6">
    <location>
        <begin position="136"/>
        <end position="158"/>
    </location>
</feature>
<comment type="caution">
    <text evidence="8">The sequence shown here is derived from an EMBL/GenBank/DDBJ whole genome shotgun (WGS) entry which is preliminary data.</text>
</comment>
<dbReference type="Proteomes" id="UP000801492">
    <property type="component" value="Unassembled WGS sequence"/>
</dbReference>
<name>A0A8K0CZL9_IGNLU</name>
<evidence type="ECO:0000256" key="2">
    <source>
        <dbReference type="ARBA" id="ARBA00006356"/>
    </source>
</evidence>
<gene>
    <name evidence="8" type="ORF">ILUMI_09630</name>
</gene>
<evidence type="ECO:0000256" key="1">
    <source>
        <dbReference type="ARBA" id="ARBA00004613"/>
    </source>
</evidence>
<comment type="similarity">
    <text evidence="2">Belongs to the FARP (FMRFamide related peptide) family.</text>
</comment>
<accession>A0A8K0CZL9</accession>
<protein>
    <submittedName>
        <fullName evidence="8">Uncharacterized protein</fullName>
    </submittedName>
</protein>
<keyword evidence="7" id="KW-0732">Signal</keyword>
<feature type="non-terminal residue" evidence="8">
    <location>
        <position position="1"/>
    </location>
</feature>
<dbReference type="GO" id="GO:0005576">
    <property type="term" value="C:extracellular region"/>
    <property type="evidence" value="ECO:0007669"/>
    <property type="project" value="UniProtKB-SubCell"/>
</dbReference>
<evidence type="ECO:0000256" key="5">
    <source>
        <dbReference type="ARBA" id="ARBA00023320"/>
    </source>
</evidence>
<dbReference type="PANTHER" id="PTHR20986:SF21">
    <property type="entry name" value="FMRFAMIDE-LIKE NEUROPEPTIDES 14"/>
    <property type="match status" value="1"/>
</dbReference>
<sequence length="233" mass="27161">TGFITSTMLRLIIVVVLIHISSAIPMFDDSYDDEPFLYMDSRPSKYRPSRLLQDKDAFYRVSRAHEDSYAPLIDEIDTEFEDFNDEFARPTRSQDKNDNFVRFGRGNSNFVRFGRDSYKHKNQDFVRFGRSISESEMPKKRSRRDVDESKKRNDRDNFLRFGRGGGDDSFIRYGRNPDGIKINADDTLPVPTKSNFIHGQSAHYPIAINGRLLHSSPLFSILRKIEEEMRQSN</sequence>